<evidence type="ECO:0000259" key="1">
    <source>
        <dbReference type="Pfam" id="PF00550"/>
    </source>
</evidence>
<evidence type="ECO:0000313" key="3">
    <source>
        <dbReference type="Proteomes" id="UP000228531"/>
    </source>
</evidence>
<dbReference type="EMBL" id="PGTY01000001">
    <property type="protein sequence ID" value="PJI92583.1"/>
    <property type="molecule type" value="Genomic_DNA"/>
</dbReference>
<dbReference type="Gene3D" id="1.10.1200.10">
    <property type="entry name" value="ACP-like"/>
    <property type="match status" value="1"/>
</dbReference>
<reference evidence="2 3" key="1">
    <citation type="submission" date="2017-11" db="EMBL/GenBank/DDBJ databases">
        <title>Genomic Encyclopedia of Archaeal and Bacterial Type Strains, Phase II (KMG-II): From Individual Species to Whole Genera.</title>
        <authorList>
            <person name="Goeker M."/>
        </authorList>
    </citation>
    <scope>NUCLEOTIDE SEQUENCE [LARGE SCALE GENOMIC DNA]</scope>
    <source>
        <strain evidence="2 3">DSM 29128</strain>
    </source>
</reference>
<keyword evidence="3" id="KW-1185">Reference proteome</keyword>
<comment type="caution">
    <text evidence="2">The sequence shown here is derived from an EMBL/GenBank/DDBJ whole genome shotgun (WGS) entry which is preliminary data.</text>
</comment>
<organism evidence="2 3">
    <name type="scientific">Yoonia maricola</name>
    <dbReference type="NCBI Taxonomy" id="420999"/>
    <lineage>
        <taxon>Bacteria</taxon>
        <taxon>Pseudomonadati</taxon>
        <taxon>Pseudomonadota</taxon>
        <taxon>Alphaproteobacteria</taxon>
        <taxon>Rhodobacterales</taxon>
        <taxon>Paracoccaceae</taxon>
        <taxon>Yoonia</taxon>
    </lineage>
</organism>
<gene>
    <name evidence="2" type="ORF">BC777_1438</name>
</gene>
<dbReference type="SUPFAM" id="SSF47336">
    <property type="entry name" value="ACP-like"/>
    <property type="match status" value="1"/>
</dbReference>
<protein>
    <submittedName>
        <fullName evidence="2">Acyl carrier protein</fullName>
    </submittedName>
</protein>
<dbReference type="RefSeq" id="WP_100367388.1">
    <property type="nucleotide sequence ID" value="NZ_PGTY01000001.1"/>
</dbReference>
<evidence type="ECO:0000313" key="2">
    <source>
        <dbReference type="EMBL" id="PJI92583.1"/>
    </source>
</evidence>
<dbReference type="AlphaFoldDB" id="A0A2M8WNV3"/>
<proteinExistence type="predicted"/>
<dbReference type="InterPro" id="IPR009081">
    <property type="entry name" value="PP-bd_ACP"/>
</dbReference>
<sequence length="78" mass="8618">MPSETFALVAEALNISPDKVTVDTSLMTTSEWDSLAHFRMVLAVEERLGRPLDPMEITTLVDVTSVARIIEADRPETS</sequence>
<name>A0A2M8WNV3_9RHOB</name>
<accession>A0A2M8WNV3</accession>
<dbReference type="InterPro" id="IPR036736">
    <property type="entry name" value="ACP-like_sf"/>
</dbReference>
<dbReference type="Proteomes" id="UP000228531">
    <property type="component" value="Unassembled WGS sequence"/>
</dbReference>
<feature type="domain" description="Carrier" evidence="1">
    <location>
        <begin position="7"/>
        <end position="68"/>
    </location>
</feature>
<dbReference type="Pfam" id="PF00550">
    <property type="entry name" value="PP-binding"/>
    <property type="match status" value="1"/>
</dbReference>